<dbReference type="Proteomes" id="UP000829447">
    <property type="component" value="Linkage Group LG4"/>
</dbReference>
<keyword evidence="2" id="KW-1185">Reference proteome</keyword>
<protein>
    <submittedName>
        <fullName evidence="1">Uncharacterized protein</fullName>
    </submittedName>
</protein>
<accession>A0ACC5WD32</accession>
<gene>
    <name evidence="1" type="ORF">PGIGA_G00197580</name>
</gene>
<organism evidence="1 2">
    <name type="scientific">Pangasianodon gigas</name>
    <name type="common">Mekong giant catfish</name>
    <name type="synonym">Pangasius gigas</name>
    <dbReference type="NCBI Taxonomy" id="30993"/>
    <lineage>
        <taxon>Eukaryota</taxon>
        <taxon>Metazoa</taxon>
        <taxon>Chordata</taxon>
        <taxon>Craniata</taxon>
        <taxon>Vertebrata</taxon>
        <taxon>Euteleostomi</taxon>
        <taxon>Actinopterygii</taxon>
        <taxon>Neopterygii</taxon>
        <taxon>Teleostei</taxon>
        <taxon>Ostariophysi</taxon>
        <taxon>Siluriformes</taxon>
        <taxon>Pangasiidae</taxon>
        <taxon>Pangasianodon</taxon>
    </lineage>
</organism>
<reference evidence="1 2" key="1">
    <citation type="journal article" date="2022" name="bioRxiv">
        <title>An ancient truncated duplication of the anti-Mullerian hormone receptor type 2 gene is a potential conserved master sex determinant in the Pangasiidae catfish family.</title>
        <authorList>
            <person name="Wen M."/>
            <person name="Pan Q."/>
            <person name="Jouanno E."/>
            <person name="Montfort J."/>
            <person name="Zahm M."/>
            <person name="Cabau C."/>
            <person name="Klopp C."/>
            <person name="Iampietro C."/>
            <person name="Roques C."/>
            <person name="Bouchez O."/>
            <person name="Castinel A."/>
            <person name="Donnadieu C."/>
            <person name="Parrinello H."/>
            <person name="Poncet C."/>
            <person name="Belmonte E."/>
            <person name="Gautier V."/>
            <person name="Avarre J.-C."/>
            <person name="Dugue R."/>
            <person name="Gustiano R."/>
            <person name="Ha T.T.T."/>
            <person name="Campet M."/>
            <person name="Sriphairoj K."/>
            <person name="Ribolli J."/>
            <person name="de Almeida F.L."/>
            <person name="Desvignes T."/>
            <person name="Postlethwait J.H."/>
            <person name="Bucao C.F."/>
            <person name="Robinson-Rechavi M."/>
            <person name="Bobe J."/>
            <person name="Herpin A."/>
            <person name="Guiguen Y."/>
        </authorList>
    </citation>
    <scope>NUCLEOTIDE SEQUENCE [LARGE SCALE GENOMIC DNA]</scope>
    <source>
        <strain evidence="1">YG-Dec2019</strain>
    </source>
</reference>
<dbReference type="EMBL" id="CM040457">
    <property type="protein sequence ID" value="MCI4376949.1"/>
    <property type="molecule type" value="Genomic_DNA"/>
</dbReference>
<name>A0ACC5WD32_PANGG</name>
<proteinExistence type="predicted"/>
<sequence length="74" mass="8463">MSRKRPSEDVSCPDSFKTPEKRTAAVRQQDGHHDEILSKHKVCILQSALNYQELHKPLSNQKSQTIPLHCVLID</sequence>
<comment type="caution">
    <text evidence="1">The sequence shown here is derived from an EMBL/GenBank/DDBJ whole genome shotgun (WGS) entry which is preliminary data.</text>
</comment>
<evidence type="ECO:0000313" key="1">
    <source>
        <dbReference type="EMBL" id="MCI4376949.1"/>
    </source>
</evidence>
<evidence type="ECO:0000313" key="2">
    <source>
        <dbReference type="Proteomes" id="UP000829447"/>
    </source>
</evidence>